<dbReference type="Proteomes" id="UP000199632">
    <property type="component" value="Unassembled WGS sequence"/>
</dbReference>
<name>A0A1H3RWI9_9ACTN</name>
<accession>A0A1H3RWI9</accession>
<protein>
    <submittedName>
        <fullName evidence="2">Uncharacterized protein</fullName>
    </submittedName>
</protein>
<dbReference type="AlphaFoldDB" id="A0A1H3RWI9"/>
<proteinExistence type="predicted"/>
<evidence type="ECO:0000313" key="3">
    <source>
        <dbReference type="Proteomes" id="UP000199632"/>
    </source>
</evidence>
<evidence type="ECO:0000256" key="1">
    <source>
        <dbReference type="SAM" id="Phobius"/>
    </source>
</evidence>
<keyword evidence="3" id="KW-1185">Reference proteome</keyword>
<keyword evidence="1" id="KW-0812">Transmembrane</keyword>
<feature type="transmembrane region" description="Helical" evidence="1">
    <location>
        <begin position="92"/>
        <end position="113"/>
    </location>
</feature>
<dbReference type="EMBL" id="FNQB01000002">
    <property type="protein sequence ID" value="SDZ30076.1"/>
    <property type="molecule type" value="Genomic_DNA"/>
</dbReference>
<sequence>MSPRSMTQLAPTDPRPRVTPFTIDRRISGTPTEVAAAVATLRTSGRLITMTMPRQVPDDATRVWVHVRILSPRPRKAVHAATRPMRVVRRRWPVAAGMTAAGTAATAAVWALVKFVAALAAVWPAVVGVLVLLSLLWLSLGRAGVCCPGLHCPGCKH</sequence>
<keyword evidence="1" id="KW-1133">Transmembrane helix</keyword>
<evidence type="ECO:0000313" key="2">
    <source>
        <dbReference type="EMBL" id="SDZ30076.1"/>
    </source>
</evidence>
<feature type="transmembrane region" description="Helical" evidence="1">
    <location>
        <begin position="119"/>
        <end position="140"/>
    </location>
</feature>
<reference evidence="3" key="1">
    <citation type="submission" date="2016-10" db="EMBL/GenBank/DDBJ databases">
        <authorList>
            <person name="Varghese N."/>
            <person name="Submissions S."/>
        </authorList>
    </citation>
    <scope>NUCLEOTIDE SEQUENCE [LARGE SCALE GENOMIC DNA]</scope>
    <source>
        <strain evidence="3">DSM 44718</strain>
    </source>
</reference>
<dbReference type="STRING" id="137265.SAMN05421684_4307"/>
<organism evidence="2 3">
    <name type="scientific">Asanoa ishikariensis</name>
    <dbReference type="NCBI Taxonomy" id="137265"/>
    <lineage>
        <taxon>Bacteria</taxon>
        <taxon>Bacillati</taxon>
        <taxon>Actinomycetota</taxon>
        <taxon>Actinomycetes</taxon>
        <taxon>Micromonosporales</taxon>
        <taxon>Micromonosporaceae</taxon>
        <taxon>Asanoa</taxon>
    </lineage>
</organism>
<gene>
    <name evidence="2" type="ORF">SAMN05421684_4307</name>
</gene>
<keyword evidence="1" id="KW-0472">Membrane</keyword>